<evidence type="ECO:0000313" key="3">
    <source>
        <dbReference type="EMBL" id="KAJ3259101.1"/>
    </source>
</evidence>
<dbReference type="CDD" id="cd13969">
    <property type="entry name" value="ADCK1-like"/>
    <property type="match status" value="1"/>
</dbReference>
<accession>A0AAD5UIL9</accession>
<feature type="domain" description="ABC1 atypical kinase-like" evidence="2">
    <location>
        <begin position="105"/>
        <end position="346"/>
    </location>
</feature>
<reference evidence="3" key="1">
    <citation type="submission" date="2020-05" db="EMBL/GenBank/DDBJ databases">
        <title>Phylogenomic resolution of chytrid fungi.</title>
        <authorList>
            <person name="Stajich J.E."/>
            <person name="Amses K."/>
            <person name="Simmons R."/>
            <person name="Seto K."/>
            <person name="Myers J."/>
            <person name="Bonds A."/>
            <person name="Quandt C.A."/>
            <person name="Barry K."/>
            <person name="Liu P."/>
            <person name="Grigoriev I."/>
            <person name="Longcore J.E."/>
            <person name="James T.Y."/>
        </authorList>
    </citation>
    <scope>NUCLEOTIDE SEQUENCE</scope>
    <source>
        <strain evidence="3">PLAUS21</strain>
    </source>
</reference>
<protein>
    <recommendedName>
        <fullName evidence="2">ABC1 atypical kinase-like domain-containing protein</fullName>
    </recommendedName>
</protein>
<dbReference type="Gene3D" id="1.10.510.10">
    <property type="entry name" value="Transferase(Phosphotransferase) domain 1"/>
    <property type="match status" value="1"/>
</dbReference>
<dbReference type="Proteomes" id="UP001210925">
    <property type="component" value="Unassembled WGS sequence"/>
</dbReference>
<dbReference type="Pfam" id="PF03109">
    <property type="entry name" value="ABC1"/>
    <property type="match status" value="1"/>
</dbReference>
<dbReference type="PANTHER" id="PTHR43173:SF37">
    <property type="entry name" value="ABC1 FAMILY PROTEIN C10F6.14C"/>
    <property type="match status" value="1"/>
</dbReference>
<evidence type="ECO:0000259" key="2">
    <source>
        <dbReference type="Pfam" id="PF03109"/>
    </source>
</evidence>
<evidence type="ECO:0000256" key="1">
    <source>
        <dbReference type="ARBA" id="ARBA00009670"/>
    </source>
</evidence>
<proteinExistence type="inferred from homology"/>
<gene>
    <name evidence="3" type="ORF">HK103_002988</name>
</gene>
<evidence type="ECO:0000313" key="4">
    <source>
        <dbReference type="Proteomes" id="UP001210925"/>
    </source>
</evidence>
<dbReference type="EMBL" id="JADGKB010000021">
    <property type="protein sequence ID" value="KAJ3259101.1"/>
    <property type="molecule type" value="Genomic_DNA"/>
</dbReference>
<dbReference type="AlphaFoldDB" id="A0AAD5UIL9"/>
<sequence length="538" mass="61247">MSRYLKITKRIGLIGGIGVAGWALDKYFYYSTIQRNVKTLVTGVIISIDYKLNFNEHSDINALHTRVANLILDLCKNNGGLYIKFGQQIASVPVLPPQYNIFKALFDNAPCVEKKVVERIFLEEFGTLAQNIYEDFDYEAIASASIAQVHKAKLKDGTVVAVKVQKPEIQKQIYWDMICYRVVIYALEKLFDLPLYWSADYIEFHLRQETDFINEAKNAEICQHHINQTDLKKYVHVPKVYHEYSTKRVMTTEWIDGFSLAKKQELVDNNISLPFVMDTIVKVFADQIFRVGFVHCDPHPGNILVRKTNGAPQVVLLDHGLYVRCTPKFVDEYATFWKSLFSLDIDASSRIAKSWGIEDLNVIATATLARPWRAGKPIHSTKTTITDLFEAQKNSKNRLSKFLKNTESLPKELIFVGRNLNCVRANNKMLGSPVNRINIMANCAAENAGLKWQTSGNTFRGEEYGLWNHLKSGFSKLMFQTTLAMISLSFKITQIFQYLGKLISGKGSGFEDVMDSNMRRNLESMFPGMNINESAFDG</sequence>
<dbReference type="InterPro" id="IPR051130">
    <property type="entry name" value="Mito_struct-func_regulator"/>
</dbReference>
<organism evidence="3 4">
    <name type="scientific">Boothiomyces macroporosus</name>
    <dbReference type="NCBI Taxonomy" id="261099"/>
    <lineage>
        <taxon>Eukaryota</taxon>
        <taxon>Fungi</taxon>
        <taxon>Fungi incertae sedis</taxon>
        <taxon>Chytridiomycota</taxon>
        <taxon>Chytridiomycota incertae sedis</taxon>
        <taxon>Chytridiomycetes</taxon>
        <taxon>Rhizophydiales</taxon>
        <taxon>Terramycetaceae</taxon>
        <taxon>Boothiomyces</taxon>
    </lineage>
</organism>
<dbReference type="InterPro" id="IPR004147">
    <property type="entry name" value="ABC1_dom"/>
</dbReference>
<dbReference type="InterPro" id="IPR045307">
    <property type="entry name" value="ADCK1_dom"/>
</dbReference>
<name>A0AAD5UIL9_9FUNG</name>
<keyword evidence="4" id="KW-1185">Reference proteome</keyword>
<comment type="caution">
    <text evidence="3">The sequence shown here is derived from an EMBL/GenBank/DDBJ whole genome shotgun (WGS) entry which is preliminary data.</text>
</comment>
<comment type="similarity">
    <text evidence="1">Belongs to the protein kinase superfamily. ADCK protein kinase family.</text>
</comment>
<dbReference type="InterPro" id="IPR011009">
    <property type="entry name" value="Kinase-like_dom_sf"/>
</dbReference>
<dbReference type="SUPFAM" id="SSF56112">
    <property type="entry name" value="Protein kinase-like (PK-like)"/>
    <property type="match status" value="1"/>
</dbReference>
<dbReference type="PANTHER" id="PTHR43173">
    <property type="entry name" value="ABC1 FAMILY PROTEIN"/>
    <property type="match status" value="1"/>
</dbReference>